<sequence>MEQLLILLGWVPVACYQIVKKESDKKWMLTGISLGAVIAPISFGLVKMIYATGILKLFGVVGLVLNIIHGPIGYMMATMAGLIKAGVALTGPELVIINLLNALLWASFYGSVGYNIDLKVASEAGAGHPVPVGASPQAG</sequence>
<feature type="transmembrane region" description="Helical" evidence="1">
    <location>
        <begin position="31"/>
        <end position="50"/>
    </location>
</feature>
<keyword evidence="1" id="KW-0812">Transmembrane</keyword>
<keyword evidence="3" id="KW-1185">Reference proteome</keyword>
<comment type="caution">
    <text evidence="2">The sequence shown here is derived from an EMBL/GenBank/DDBJ whole genome shotgun (WGS) entry which is preliminary data.</text>
</comment>
<keyword evidence="1" id="KW-1133">Transmembrane helix</keyword>
<organism evidence="2 3">
    <name type="scientific">Thiovibrio frasassiensis</name>
    <dbReference type="NCBI Taxonomy" id="2984131"/>
    <lineage>
        <taxon>Bacteria</taxon>
        <taxon>Pseudomonadati</taxon>
        <taxon>Thermodesulfobacteriota</taxon>
        <taxon>Desulfobulbia</taxon>
        <taxon>Desulfobulbales</taxon>
        <taxon>Thiovibrionaceae</taxon>
        <taxon>Thiovibrio</taxon>
    </lineage>
</organism>
<dbReference type="EMBL" id="JAPHEH010000001">
    <property type="protein sequence ID" value="MDG4474976.1"/>
    <property type="molecule type" value="Genomic_DNA"/>
</dbReference>
<dbReference type="Proteomes" id="UP001154240">
    <property type="component" value="Unassembled WGS sequence"/>
</dbReference>
<dbReference type="RefSeq" id="WP_307631952.1">
    <property type="nucleotide sequence ID" value="NZ_JAPHEH010000001.1"/>
</dbReference>
<evidence type="ECO:0000313" key="3">
    <source>
        <dbReference type="Proteomes" id="UP001154240"/>
    </source>
</evidence>
<keyword evidence="1" id="KW-0472">Membrane</keyword>
<evidence type="ECO:0000313" key="2">
    <source>
        <dbReference type="EMBL" id="MDG4474976.1"/>
    </source>
</evidence>
<feature type="transmembrane region" description="Helical" evidence="1">
    <location>
        <begin position="57"/>
        <end position="83"/>
    </location>
</feature>
<gene>
    <name evidence="2" type="ORF">OLX77_02220</name>
</gene>
<reference evidence="2" key="2">
    <citation type="submission" date="2022-10" db="EMBL/GenBank/DDBJ databases">
        <authorList>
            <person name="Aronson H.S."/>
        </authorList>
    </citation>
    <scope>NUCLEOTIDE SEQUENCE</scope>
    <source>
        <strain evidence="2">RS19-109</strain>
    </source>
</reference>
<evidence type="ECO:0000256" key="1">
    <source>
        <dbReference type="SAM" id="Phobius"/>
    </source>
</evidence>
<proteinExistence type="predicted"/>
<reference evidence="2" key="1">
    <citation type="journal article" date="2022" name="bioRxiv">
        <title>Thiovibrio frasassiensisgen. nov., sp. nov., an autotrophic, elemental sulfur disproportionating bacterium isolated from sulfidic karst sediment, and proposal of Thiovibrionaceae fam. nov.</title>
        <authorList>
            <person name="Aronson H."/>
            <person name="Thomas C."/>
            <person name="Bhattacharyya M."/>
            <person name="Eckstein S."/>
            <person name="Jensen S."/>
            <person name="Barco R."/>
            <person name="Macalady J."/>
            <person name="Amend J."/>
        </authorList>
    </citation>
    <scope>NUCLEOTIDE SEQUENCE</scope>
    <source>
        <strain evidence="2">RS19-109</strain>
    </source>
</reference>
<protein>
    <submittedName>
        <fullName evidence="2">Uncharacterized protein</fullName>
    </submittedName>
</protein>
<name>A0A9X4MCM4_9BACT</name>
<feature type="transmembrane region" description="Helical" evidence="1">
    <location>
        <begin position="95"/>
        <end position="116"/>
    </location>
</feature>
<dbReference type="AlphaFoldDB" id="A0A9X4MCM4"/>
<accession>A0A9X4MCM4</accession>